<name>A0AAQ3RCM9_9PEZI</name>
<evidence type="ECO:0000313" key="4">
    <source>
        <dbReference type="Proteomes" id="UP001303373"/>
    </source>
</evidence>
<evidence type="ECO:0000256" key="1">
    <source>
        <dbReference type="SAM" id="MobiDB-lite"/>
    </source>
</evidence>
<dbReference type="Pfam" id="PF13532">
    <property type="entry name" value="2OG-FeII_Oxy_2"/>
    <property type="match status" value="1"/>
</dbReference>
<feature type="region of interest" description="Disordered" evidence="1">
    <location>
        <begin position="623"/>
        <end position="659"/>
    </location>
</feature>
<dbReference type="SUPFAM" id="SSF51197">
    <property type="entry name" value="Clavaminate synthase-like"/>
    <property type="match status" value="1"/>
</dbReference>
<sequence length="906" mass="101443">MDLYAHLQTAERRSERQAVRKSANFTELIEDERDDGEEPSRMMTIAKKRKRSPIGTVASMGTVARKLVRSKPSTATKNADTQSLLAGIHGTIERRLMVVLKITGFRLQAELERVKITAAQRKGKHGRKNVNVVEEGDYTQGFKTKRKSTPAKKKSPETPIKTGAVLDFGLLTPPETGHETPPVEVQQESNLVTLKHVDPELINLSRNLTSRLEVAVKPEPFGSPLVWADSRQALCETVPYFKKIQGGCHSNDCHVYSFLYDGVGHCREYMDTNVIISRAGGAMGPDGKTGAMIQIKNQFITDPQEVAVQNDILLQNPLVMISGDKNACALIKMPHRYCVLGWYKPVEIWQEKTLGKEIIDKAAENKNRGKSTAKTKVWITVKYRFERLNQKEQAWHSPRNAISTEAASTAPLQLVEKTCTCGNTFSQVYLISWMCLNANCDHFWKLPDGLDAPYGVLDYNPAYLQNRTPWENEQEPFSLKADPPKIGNAIGDHLTYINTRGICCPKCGRCNSRYLFKGWRCDNPTCDWELAAPTNRPMLPAQLHSPWDSLGDGPSLARNKHADSVKVAIKHIYGYKVCTYTFDGINGSFVHAIASNKVVSENDGPNDMLIALQTEDIGLERRRFSSKKCSTTKQKPEGESADQEEPKGPPPKKPQLDDGDFMTAFSMNYGMPYKFVATGASRSFNNAPFSIRAARSRLNWAARVFLQHRAEHDSEPVAFNEQLILAYLEQQKIEYHDDGEEGLGPCIATLSLGGKAKMHMRMKTKHYIGCSNSGIFTPEKPVPGGIGGPEMDAQRLEVWEQMQLLKESDRPLYQQRIKEIPSELGLTEKRKKADDLVTLTLSHGDIVLMDGYDIQTYLEHKVVPEGYLRFALTCRTVLEGHLKPEERPAYEVGEDDYGYDGSCIGG</sequence>
<reference evidence="3 4" key="1">
    <citation type="submission" date="2023-11" db="EMBL/GenBank/DDBJ databases">
        <title>An acidophilic fungus is an integral part of prey digestion in a carnivorous sundew plant.</title>
        <authorList>
            <person name="Tsai I.J."/>
        </authorList>
    </citation>
    <scope>NUCLEOTIDE SEQUENCE [LARGE SCALE GENOMIC DNA]</scope>
    <source>
        <strain evidence="3">169a</strain>
    </source>
</reference>
<accession>A0AAQ3RCM9</accession>
<evidence type="ECO:0000313" key="3">
    <source>
        <dbReference type="EMBL" id="WPH05101.1"/>
    </source>
</evidence>
<dbReference type="Gene3D" id="2.60.120.590">
    <property type="entry name" value="Alpha-ketoglutarate-dependent dioxygenase AlkB-like"/>
    <property type="match status" value="1"/>
</dbReference>
<dbReference type="GO" id="GO:0035516">
    <property type="term" value="F:broad specificity oxidative DNA demethylase activity"/>
    <property type="evidence" value="ECO:0007669"/>
    <property type="project" value="TreeGrafter"/>
</dbReference>
<dbReference type="InterPro" id="IPR037151">
    <property type="entry name" value="AlkB-like_sf"/>
</dbReference>
<dbReference type="EMBL" id="CP138593">
    <property type="protein sequence ID" value="WPH05101.1"/>
    <property type="molecule type" value="Genomic_DNA"/>
</dbReference>
<organism evidence="3 4">
    <name type="scientific">Acrodontium crateriforme</name>
    <dbReference type="NCBI Taxonomy" id="150365"/>
    <lineage>
        <taxon>Eukaryota</taxon>
        <taxon>Fungi</taxon>
        <taxon>Dikarya</taxon>
        <taxon>Ascomycota</taxon>
        <taxon>Pezizomycotina</taxon>
        <taxon>Dothideomycetes</taxon>
        <taxon>Dothideomycetidae</taxon>
        <taxon>Mycosphaerellales</taxon>
        <taxon>Teratosphaeriaceae</taxon>
        <taxon>Acrodontium</taxon>
    </lineage>
</organism>
<gene>
    <name evidence="3" type="ORF">R9X50_00800200</name>
</gene>
<dbReference type="AlphaFoldDB" id="A0AAQ3RCM9"/>
<dbReference type="GO" id="GO:0051747">
    <property type="term" value="F:cytosine C-5 DNA demethylase activity"/>
    <property type="evidence" value="ECO:0007669"/>
    <property type="project" value="TreeGrafter"/>
</dbReference>
<dbReference type="Proteomes" id="UP001303373">
    <property type="component" value="Chromosome 14"/>
</dbReference>
<keyword evidence="4" id="KW-1185">Reference proteome</keyword>
<dbReference type="PANTHER" id="PTHR31573">
    <property type="entry name" value="ALPHA-KETOGLUTARATE-DEPENDENT DIOXYGENASE ALKB HOMOLOG 2"/>
    <property type="match status" value="1"/>
</dbReference>
<dbReference type="GO" id="GO:0008198">
    <property type="term" value="F:ferrous iron binding"/>
    <property type="evidence" value="ECO:0007669"/>
    <property type="project" value="TreeGrafter"/>
</dbReference>
<proteinExistence type="predicted"/>
<dbReference type="GO" id="GO:0006307">
    <property type="term" value="P:DNA alkylation repair"/>
    <property type="evidence" value="ECO:0007669"/>
    <property type="project" value="TreeGrafter"/>
</dbReference>
<dbReference type="InterPro" id="IPR032852">
    <property type="entry name" value="ALKBH2"/>
</dbReference>
<protein>
    <recommendedName>
        <fullName evidence="2">Alpha-ketoglutarate-dependent dioxygenase AlkB-like domain-containing protein</fullName>
    </recommendedName>
</protein>
<dbReference type="PANTHER" id="PTHR31573:SF4">
    <property type="entry name" value="FE2OG DIOXYGENASE DOMAIN-CONTAINING PROTEIN"/>
    <property type="match status" value="1"/>
</dbReference>
<evidence type="ECO:0000259" key="2">
    <source>
        <dbReference type="Pfam" id="PF13532"/>
    </source>
</evidence>
<dbReference type="InterPro" id="IPR027450">
    <property type="entry name" value="AlkB-like"/>
</dbReference>
<feature type="domain" description="Alpha-ketoglutarate-dependent dioxygenase AlkB-like" evidence="2">
    <location>
        <begin position="698"/>
        <end position="864"/>
    </location>
</feature>